<dbReference type="Proteomes" id="UP000265703">
    <property type="component" value="Unassembled WGS sequence"/>
</dbReference>
<dbReference type="STRING" id="658196.A0A397T568"/>
<sequence length="230" mass="26969">MSDITNEYFNSINNPICLTSDAEVVYKSNYKFHLPIEELINNSDNTRLARRNRRNGTNNIPRRQNAWIIYLRNKNASPELQGFKPKLISKMWSEEPKEVVELFEAMARLSVNRHIERYGPNYRYRPKLSKKSEQKEQQHNVQPISSDFSPTPSSLESYTINEEQNSAIFDADFAIDTLEHIRQCDVCRELFGLDQRTEVGFNEVEPYDLFNLRPSEYVSNDVRLSRQPSL</sequence>
<keyword evidence="3" id="KW-1185">Reference proteome</keyword>
<dbReference type="Gene3D" id="1.10.30.10">
    <property type="entry name" value="High mobility group box domain"/>
    <property type="match status" value="1"/>
</dbReference>
<evidence type="ECO:0008006" key="4">
    <source>
        <dbReference type="Google" id="ProtNLM"/>
    </source>
</evidence>
<dbReference type="EMBL" id="QKYT01000113">
    <property type="protein sequence ID" value="RIA92982.1"/>
    <property type="molecule type" value="Genomic_DNA"/>
</dbReference>
<dbReference type="OrthoDB" id="2357417at2759"/>
<dbReference type="InterPro" id="IPR036910">
    <property type="entry name" value="HMG_box_dom_sf"/>
</dbReference>
<accession>A0A397T568</accession>
<reference evidence="2 3" key="1">
    <citation type="submission" date="2018-06" db="EMBL/GenBank/DDBJ databases">
        <title>Comparative genomics reveals the genomic features of Rhizophagus irregularis, R. cerebriforme, R. diaphanum and Gigaspora rosea, and their symbiotic lifestyle signature.</title>
        <authorList>
            <person name="Morin E."/>
            <person name="San Clemente H."/>
            <person name="Chen E.C.H."/>
            <person name="De La Providencia I."/>
            <person name="Hainaut M."/>
            <person name="Kuo A."/>
            <person name="Kohler A."/>
            <person name="Murat C."/>
            <person name="Tang N."/>
            <person name="Roy S."/>
            <person name="Loubradou J."/>
            <person name="Henrissat B."/>
            <person name="Grigoriev I.V."/>
            <person name="Corradi N."/>
            <person name="Roux C."/>
            <person name="Martin F.M."/>
        </authorList>
    </citation>
    <scope>NUCLEOTIDE SEQUENCE [LARGE SCALE GENOMIC DNA]</scope>
    <source>
        <strain evidence="2 3">DAOM 227022</strain>
    </source>
</reference>
<proteinExistence type="predicted"/>
<evidence type="ECO:0000256" key="1">
    <source>
        <dbReference type="SAM" id="MobiDB-lite"/>
    </source>
</evidence>
<dbReference type="SUPFAM" id="SSF47095">
    <property type="entry name" value="HMG-box"/>
    <property type="match status" value="1"/>
</dbReference>
<feature type="compositionally biased region" description="Polar residues" evidence="1">
    <location>
        <begin position="139"/>
        <end position="156"/>
    </location>
</feature>
<evidence type="ECO:0000313" key="2">
    <source>
        <dbReference type="EMBL" id="RIA92982.1"/>
    </source>
</evidence>
<dbReference type="AlphaFoldDB" id="A0A397T568"/>
<feature type="region of interest" description="Disordered" evidence="1">
    <location>
        <begin position="131"/>
        <end position="156"/>
    </location>
</feature>
<gene>
    <name evidence="2" type="ORF">C1645_763451</name>
</gene>
<name>A0A397T568_9GLOM</name>
<comment type="caution">
    <text evidence="2">The sequence shown here is derived from an EMBL/GenBank/DDBJ whole genome shotgun (WGS) entry which is preliminary data.</text>
</comment>
<organism evidence="2 3">
    <name type="scientific">Glomus cerebriforme</name>
    <dbReference type="NCBI Taxonomy" id="658196"/>
    <lineage>
        <taxon>Eukaryota</taxon>
        <taxon>Fungi</taxon>
        <taxon>Fungi incertae sedis</taxon>
        <taxon>Mucoromycota</taxon>
        <taxon>Glomeromycotina</taxon>
        <taxon>Glomeromycetes</taxon>
        <taxon>Glomerales</taxon>
        <taxon>Glomeraceae</taxon>
        <taxon>Glomus</taxon>
    </lineage>
</organism>
<evidence type="ECO:0000313" key="3">
    <source>
        <dbReference type="Proteomes" id="UP000265703"/>
    </source>
</evidence>
<protein>
    <recommendedName>
        <fullName evidence="4">HMG box domain-containing protein</fullName>
    </recommendedName>
</protein>